<keyword evidence="4" id="KW-0808">Transferase</keyword>
<reference evidence="13 14" key="1">
    <citation type="submission" date="2019-12" db="EMBL/GenBank/DDBJ databases">
        <title>Chromosome-level assembly of the Caenorhabditis remanei genome.</title>
        <authorList>
            <person name="Teterina A.A."/>
            <person name="Willis J.H."/>
            <person name="Phillips P.C."/>
        </authorList>
    </citation>
    <scope>NUCLEOTIDE SEQUENCE [LARGE SCALE GENOMIC DNA]</scope>
    <source>
        <strain evidence="13 14">PX506</strain>
        <tissue evidence="13">Whole organism</tissue>
    </source>
</reference>
<dbReference type="RefSeq" id="XP_053585113.1">
    <property type="nucleotide sequence ID" value="XM_053730341.1"/>
</dbReference>
<keyword evidence="3" id="KW-0723">Serine/threonine-protein kinase</keyword>
<evidence type="ECO:0000256" key="3">
    <source>
        <dbReference type="ARBA" id="ARBA00022527"/>
    </source>
</evidence>
<accession>A0A6A5GUD8</accession>
<keyword evidence="5 10" id="KW-0547">Nucleotide-binding</keyword>
<dbReference type="Gene3D" id="1.10.510.10">
    <property type="entry name" value="Transferase(Phosphotransferase) domain 1"/>
    <property type="match status" value="1"/>
</dbReference>
<evidence type="ECO:0000256" key="1">
    <source>
        <dbReference type="ARBA" id="ARBA00008718"/>
    </source>
</evidence>
<dbReference type="SUPFAM" id="SSF56112">
    <property type="entry name" value="Protein kinase-like (PK-like)"/>
    <property type="match status" value="1"/>
</dbReference>
<dbReference type="Pfam" id="PF00531">
    <property type="entry name" value="Death"/>
    <property type="match status" value="1"/>
</dbReference>
<evidence type="ECO:0000256" key="4">
    <source>
        <dbReference type="ARBA" id="ARBA00022679"/>
    </source>
</evidence>
<dbReference type="GO" id="GO:0045087">
    <property type="term" value="P:innate immune response"/>
    <property type="evidence" value="ECO:0007669"/>
    <property type="project" value="UniProtKB-ARBA"/>
</dbReference>
<dbReference type="Gene3D" id="3.40.50.300">
    <property type="entry name" value="P-loop containing nucleotide triphosphate hydrolases"/>
    <property type="match status" value="1"/>
</dbReference>
<evidence type="ECO:0000256" key="5">
    <source>
        <dbReference type="ARBA" id="ARBA00022741"/>
    </source>
</evidence>
<evidence type="ECO:0000256" key="10">
    <source>
        <dbReference type="PROSITE-ProRule" id="PRU10141"/>
    </source>
</evidence>
<dbReference type="InterPro" id="IPR000488">
    <property type="entry name" value="Death_dom"/>
</dbReference>
<evidence type="ECO:0000313" key="13">
    <source>
        <dbReference type="EMBL" id="KAF1758093.1"/>
    </source>
</evidence>
<sequence>MEDSDTVDGLPEENMISFLRRETLQLICDILDTDNTWETIAPYMPGIQMRDVDGCRRFASYNQSPTKMLLRIWCSKGYNATHLYQLFAKTKLIRLMRLMRSEVDEKYHCLETKILNPARRFRPNIPPPGSQSASRSKKTETNEPSPAPTQSSSSFTNDPLRVAIEGTLPVTYLELLEATNGFAASNVIGKGGYGTVYKGEIKATGGMVAVKRILAGNDSSAHGSKVEKERLRQSLTELRTLARFRHDNILPIYAYSLEGPEPCLVYQFMANGSLEDRILCRKGTTPLTWIQRKEISIGAARGILFLHSFAKTHIIHGDVKTANILLDKHMEPKLGDFGLSRDGQVEAEATEKCPLIASHIKGTLAYLAPEFITSKILTTKLDVYSYGIVLLEIASGQRAYSDSRETRGLVEYCQFNKELAARQNTRLREFLIDKRAPPLANEAEELFLETLIEVGLAGAYSDRRLRPSMAQIVEYLSGNASINDFVLPTVSWEPSNFIKISAPQRMDVPVILQVSNDCSAYKHARLKFRLKAVAPNNYETIMEGIGTTQPAVFVLSKILDIAEGTISGAISNFLIHCSIQKQIILPPHFFICRDDFRIFPQEQESQLKAHINRLSRLRSDGQKTSILPIGHKGAGKSNLMRNLVNRCLSNGYDHVYVLDCDIGQSEFTPSGCLSLTKVTSPILDKPYGHQKKTFENSYFYGDNTVTKLPLYLDIFERLFNKFKLISEPGSVCIINSMGWVVDVGAEILDSITKVAEPDLFIEIFRDQTEYRYNFLEQVDRNNVIEIFANNSLGVIGLPNQKRLPAALIRDLTVAGYFSSLLPRPTIASFSTVAPYKLKFQNVTICVPVDLLVEDSHIFSSINTQLVALCVKNIDLKTRKLCGKADMPLISVVDENSPSLQCFGFGIIRGVNVEERSVYVVTPVDLLKLEEPPLLVRGMRIQTPSMFFTADPYNRCPYVLNLTEDVTEKSLEGLYQPAVNTTQFKRSRRF</sequence>
<dbReference type="Gene3D" id="1.10.533.10">
    <property type="entry name" value="Death Domain, Fas"/>
    <property type="match status" value="1"/>
</dbReference>
<dbReference type="Pfam" id="PF00069">
    <property type="entry name" value="Pkinase"/>
    <property type="match status" value="1"/>
</dbReference>
<dbReference type="GeneID" id="9823241"/>
<feature type="compositionally biased region" description="Polar residues" evidence="11">
    <location>
        <begin position="142"/>
        <end position="157"/>
    </location>
</feature>
<dbReference type="EC" id="2.7.11.1" evidence="2"/>
<dbReference type="PROSITE" id="PS00108">
    <property type="entry name" value="PROTEIN_KINASE_ST"/>
    <property type="match status" value="1"/>
</dbReference>
<dbReference type="Gene3D" id="3.30.200.20">
    <property type="entry name" value="Phosphorylase Kinase, domain 1"/>
    <property type="match status" value="1"/>
</dbReference>
<dbReference type="InterPro" id="IPR011029">
    <property type="entry name" value="DEATH-like_dom_sf"/>
</dbReference>
<dbReference type="InterPro" id="IPR032319">
    <property type="entry name" value="CLP1_P"/>
</dbReference>
<dbReference type="PROSITE" id="PS00107">
    <property type="entry name" value="PROTEIN_KINASE_ATP"/>
    <property type="match status" value="1"/>
</dbReference>
<comment type="catalytic activity">
    <reaction evidence="8">
        <text>L-threonyl-[protein] + ATP = O-phospho-L-threonyl-[protein] + ADP + H(+)</text>
        <dbReference type="Rhea" id="RHEA:46608"/>
        <dbReference type="Rhea" id="RHEA-COMP:11060"/>
        <dbReference type="Rhea" id="RHEA-COMP:11605"/>
        <dbReference type="ChEBI" id="CHEBI:15378"/>
        <dbReference type="ChEBI" id="CHEBI:30013"/>
        <dbReference type="ChEBI" id="CHEBI:30616"/>
        <dbReference type="ChEBI" id="CHEBI:61977"/>
        <dbReference type="ChEBI" id="CHEBI:456216"/>
        <dbReference type="EC" id="2.7.11.1"/>
    </reaction>
</comment>
<dbReference type="InterPro" id="IPR051824">
    <property type="entry name" value="LRR_Rcpt-Like_S/T_Kinase"/>
</dbReference>
<dbReference type="Pfam" id="PF16575">
    <property type="entry name" value="CLP1_P"/>
    <property type="match status" value="1"/>
</dbReference>
<name>A0A6A5GUD8_CAERE</name>
<dbReference type="PROSITE" id="PS50011">
    <property type="entry name" value="PROTEIN_KINASE_DOM"/>
    <property type="match status" value="1"/>
</dbReference>
<evidence type="ECO:0000259" key="12">
    <source>
        <dbReference type="PROSITE" id="PS50011"/>
    </source>
</evidence>
<dbReference type="GO" id="GO:0004674">
    <property type="term" value="F:protein serine/threonine kinase activity"/>
    <property type="evidence" value="ECO:0007669"/>
    <property type="project" value="UniProtKB-KW"/>
</dbReference>
<dbReference type="SMART" id="SM00220">
    <property type="entry name" value="S_TKc"/>
    <property type="match status" value="1"/>
</dbReference>
<dbReference type="FunFam" id="1.10.510.10:FF:000754">
    <property type="entry name" value="Interleukin-1 receptor-associated kinase"/>
    <property type="match status" value="1"/>
</dbReference>
<comment type="catalytic activity">
    <reaction evidence="9">
        <text>L-seryl-[protein] + ATP = O-phospho-L-seryl-[protein] + ADP + H(+)</text>
        <dbReference type="Rhea" id="RHEA:17989"/>
        <dbReference type="Rhea" id="RHEA-COMP:9863"/>
        <dbReference type="Rhea" id="RHEA-COMP:11604"/>
        <dbReference type="ChEBI" id="CHEBI:15378"/>
        <dbReference type="ChEBI" id="CHEBI:29999"/>
        <dbReference type="ChEBI" id="CHEBI:30616"/>
        <dbReference type="ChEBI" id="CHEBI:83421"/>
        <dbReference type="ChEBI" id="CHEBI:456216"/>
        <dbReference type="EC" id="2.7.11.1"/>
    </reaction>
</comment>
<dbReference type="InterPro" id="IPR027417">
    <property type="entry name" value="P-loop_NTPase"/>
</dbReference>
<dbReference type="EMBL" id="WUAV01000004">
    <property type="protein sequence ID" value="KAF1758093.1"/>
    <property type="molecule type" value="Genomic_DNA"/>
</dbReference>
<evidence type="ECO:0000256" key="8">
    <source>
        <dbReference type="ARBA" id="ARBA00047899"/>
    </source>
</evidence>
<dbReference type="CTD" id="9823241"/>
<comment type="similarity">
    <text evidence="1">Belongs to the protein kinase superfamily. TKL Ser/Thr protein kinase family. Pelle subfamily.</text>
</comment>
<dbReference type="Proteomes" id="UP000483820">
    <property type="component" value="Chromosome IV"/>
</dbReference>
<dbReference type="InterPro" id="IPR017441">
    <property type="entry name" value="Protein_kinase_ATP_BS"/>
</dbReference>
<dbReference type="PANTHER" id="PTHR48006:SF102">
    <property type="entry name" value="LEUCINE-RICH REPEAT-CONTAINING PROTEIN DDB_G0281931-RELATED"/>
    <property type="match status" value="1"/>
</dbReference>
<dbReference type="InterPro" id="IPR008271">
    <property type="entry name" value="Ser/Thr_kinase_AS"/>
</dbReference>
<keyword evidence="6" id="KW-0418">Kinase</keyword>
<organism evidence="13 14">
    <name type="scientific">Caenorhabditis remanei</name>
    <name type="common">Caenorhabditis vulgaris</name>
    <dbReference type="NCBI Taxonomy" id="31234"/>
    <lineage>
        <taxon>Eukaryota</taxon>
        <taxon>Metazoa</taxon>
        <taxon>Ecdysozoa</taxon>
        <taxon>Nematoda</taxon>
        <taxon>Chromadorea</taxon>
        <taxon>Rhabditida</taxon>
        <taxon>Rhabditina</taxon>
        <taxon>Rhabditomorpha</taxon>
        <taxon>Rhabditoidea</taxon>
        <taxon>Rhabditidae</taxon>
        <taxon>Peloderinae</taxon>
        <taxon>Caenorhabditis</taxon>
    </lineage>
</organism>
<dbReference type="InterPro" id="IPR011009">
    <property type="entry name" value="Kinase-like_dom_sf"/>
</dbReference>
<evidence type="ECO:0000256" key="7">
    <source>
        <dbReference type="ARBA" id="ARBA00022840"/>
    </source>
</evidence>
<dbReference type="SUPFAM" id="SSF47986">
    <property type="entry name" value="DEATH domain"/>
    <property type="match status" value="1"/>
</dbReference>
<gene>
    <name evidence="13" type="ORF">GCK72_014551</name>
</gene>
<evidence type="ECO:0000256" key="11">
    <source>
        <dbReference type="SAM" id="MobiDB-lite"/>
    </source>
</evidence>
<evidence type="ECO:0000256" key="9">
    <source>
        <dbReference type="ARBA" id="ARBA00048679"/>
    </source>
</evidence>
<keyword evidence="7 10" id="KW-0067">ATP-binding</keyword>
<dbReference type="PANTHER" id="PTHR48006">
    <property type="entry name" value="LEUCINE-RICH REPEAT-CONTAINING PROTEIN DDB_G0281931-RELATED"/>
    <property type="match status" value="1"/>
</dbReference>
<dbReference type="FunFam" id="1.10.533.10:FF:000094">
    <property type="entry name" value="Interleukin-1 receptor-associated kinase"/>
    <property type="match status" value="1"/>
</dbReference>
<dbReference type="GO" id="GO:0007165">
    <property type="term" value="P:signal transduction"/>
    <property type="evidence" value="ECO:0007669"/>
    <property type="project" value="InterPro"/>
</dbReference>
<dbReference type="GO" id="GO:0005524">
    <property type="term" value="F:ATP binding"/>
    <property type="evidence" value="ECO:0007669"/>
    <property type="project" value="UniProtKB-UniRule"/>
</dbReference>
<evidence type="ECO:0000313" key="14">
    <source>
        <dbReference type="Proteomes" id="UP000483820"/>
    </source>
</evidence>
<feature type="domain" description="Protein kinase" evidence="12">
    <location>
        <begin position="182"/>
        <end position="486"/>
    </location>
</feature>
<dbReference type="InterPro" id="IPR000719">
    <property type="entry name" value="Prot_kinase_dom"/>
</dbReference>
<dbReference type="AlphaFoldDB" id="A0A6A5GUD8"/>
<proteinExistence type="inferred from homology"/>
<evidence type="ECO:0000256" key="6">
    <source>
        <dbReference type="ARBA" id="ARBA00022777"/>
    </source>
</evidence>
<dbReference type="Pfam" id="PF25467">
    <property type="entry name" value="NOL9_C"/>
    <property type="match status" value="1"/>
</dbReference>
<evidence type="ECO:0000256" key="2">
    <source>
        <dbReference type="ARBA" id="ARBA00012513"/>
    </source>
</evidence>
<feature type="region of interest" description="Disordered" evidence="11">
    <location>
        <begin position="119"/>
        <end position="158"/>
    </location>
</feature>
<dbReference type="KEGG" id="crq:GCK72_014551"/>
<dbReference type="InterPro" id="IPR057570">
    <property type="entry name" value="NOL9_C"/>
</dbReference>
<feature type="binding site" evidence="10">
    <location>
        <position position="211"/>
    </location>
    <ligand>
        <name>ATP</name>
        <dbReference type="ChEBI" id="CHEBI:30616"/>
    </ligand>
</feature>
<comment type="caution">
    <text evidence="13">The sequence shown here is derived from an EMBL/GenBank/DDBJ whole genome shotgun (WGS) entry which is preliminary data.</text>
</comment>
<dbReference type="CDD" id="cd14066">
    <property type="entry name" value="STKc_IRAK"/>
    <property type="match status" value="1"/>
</dbReference>
<protein>
    <recommendedName>
        <fullName evidence="2">non-specific serine/threonine protein kinase</fullName>
        <ecNumber evidence="2">2.7.11.1</ecNumber>
    </recommendedName>
</protein>